<feature type="transmembrane region" description="Helical" evidence="6">
    <location>
        <begin position="332"/>
        <end position="352"/>
    </location>
</feature>
<evidence type="ECO:0000313" key="8">
    <source>
        <dbReference type="Proteomes" id="UP000486351"/>
    </source>
</evidence>
<comment type="caution">
    <text evidence="7">The sequence shown here is derived from an EMBL/GenBank/DDBJ whole genome shotgun (WGS) entry which is preliminary data.</text>
</comment>
<sequence>MVQVLIHGGDSIGDEPFVNITSPTCHEHGRPDELKLHMNSEVSTLLRLVGPVTITTFFEFLPGFLSIILAGNMDSPHAPQYVNAATFSIMLLTLMSTAVGLGLASALDTLCAQAYGAKRLDRIGEYVQTGVIVLSVNLLLVFATSWYAEEILTMLGQDADVARLSASFSRWMLPGIPFLYAYELTRKALQAQNILTPLVIIAVIGNAVNIGADYGLAYHTSLGFDAFEAVVVHWWISSWNFTAACSHLGVFLRLGIPGMLMNAMEMWGFETLTILSGLLPDTIVAVAAHSVLVNVNLLVYTIFSGLSVAANIRVGNCLGAGLPKTARLARTIALRVTFALAATFAVFLYGFSGVIPRLFLSAGGSADLASKVMAIWSPLTVVVGLNCVSQGIFRGAGKQKSAAITNAVAYYAMGIPVGAYLAFQCDLGVEGLWFGAGIGDALAMVTLVLLMKYCWTWEKLADQAKQNANL</sequence>
<feature type="transmembrane region" description="Helical" evidence="6">
    <location>
        <begin position="372"/>
        <end position="389"/>
    </location>
</feature>
<evidence type="ECO:0000313" key="7">
    <source>
        <dbReference type="EMBL" id="KAE9342216.1"/>
    </source>
</evidence>
<dbReference type="GO" id="GO:0015297">
    <property type="term" value="F:antiporter activity"/>
    <property type="evidence" value="ECO:0007669"/>
    <property type="project" value="InterPro"/>
</dbReference>
<feature type="transmembrane region" description="Helical" evidence="6">
    <location>
        <begin position="232"/>
        <end position="255"/>
    </location>
</feature>
<keyword evidence="4 6" id="KW-1133">Transmembrane helix</keyword>
<evidence type="ECO:0000256" key="5">
    <source>
        <dbReference type="ARBA" id="ARBA00023136"/>
    </source>
</evidence>
<feature type="transmembrane region" description="Helical" evidence="6">
    <location>
        <begin position="433"/>
        <end position="455"/>
    </location>
</feature>
<evidence type="ECO:0008006" key="9">
    <source>
        <dbReference type="Google" id="ProtNLM"/>
    </source>
</evidence>
<dbReference type="GO" id="GO:0016020">
    <property type="term" value="C:membrane"/>
    <property type="evidence" value="ECO:0007669"/>
    <property type="project" value="UniProtKB-SubCell"/>
</dbReference>
<evidence type="ECO:0000256" key="6">
    <source>
        <dbReference type="SAM" id="Phobius"/>
    </source>
</evidence>
<gene>
    <name evidence="7" type="ORF">PF008_g10261</name>
</gene>
<reference evidence="7 8" key="1">
    <citation type="submission" date="2018-09" db="EMBL/GenBank/DDBJ databases">
        <title>Genomic investigation of the strawberry pathogen Phytophthora fragariae indicates pathogenicity is determined by transcriptional variation in three key races.</title>
        <authorList>
            <person name="Adams T.M."/>
            <person name="Armitage A.D."/>
            <person name="Sobczyk M.K."/>
            <person name="Bates H.J."/>
            <person name="Dunwell J.M."/>
            <person name="Nellist C.F."/>
            <person name="Harrison R.J."/>
        </authorList>
    </citation>
    <scope>NUCLEOTIDE SEQUENCE [LARGE SCALE GENOMIC DNA]</scope>
    <source>
        <strain evidence="7 8">NOV-77</strain>
    </source>
</reference>
<name>A0A6G0RVR7_9STRA</name>
<evidence type="ECO:0000256" key="2">
    <source>
        <dbReference type="ARBA" id="ARBA00010199"/>
    </source>
</evidence>
<dbReference type="Pfam" id="PF01554">
    <property type="entry name" value="MatE"/>
    <property type="match status" value="2"/>
</dbReference>
<dbReference type="AlphaFoldDB" id="A0A6G0RVR7"/>
<feature type="transmembrane region" description="Helical" evidence="6">
    <location>
        <begin position="401"/>
        <end position="421"/>
    </location>
</feature>
<organism evidence="7 8">
    <name type="scientific">Phytophthora fragariae</name>
    <dbReference type="NCBI Taxonomy" id="53985"/>
    <lineage>
        <taxon>Eukaryota</taxon>
        <taxon>Sar</taxon>
        <taxon>Stramenopiles</taxon>
        <taxon>Oomycota</taxon>
        <taxon>Peronosporomycetes</taxon>
        <taxon>Peronosporales</taxon>
        <taxon>Peronosporaceae</taxon>
        <taxon>Phytophthora</taxon>
    </lineage>
</organism>
<dbReference type="InterPro" id="IPR002528">
    <property type="entry name" value="MATE_fam"/>
</dbReference>
<protein>
    <recommendedName>
        <fullName evidence="9">Multidrug and toxin extrusion protein 1</fullName>
    </recommendedName>
</protein>
<evidence type="ECO:0000256" key="4">
    <source>
        <dbReference type="ARBA" id="ARBA00022989"/>
    </source>
</evidence>
<dbReference type="NCBIfam" id="TIGR00797">
    <property type="entry name" value="matE"/>
    <property type="match status" value="1"/>
</dbReference>
<evidence type="ECO:0000256" key="1">
    <source>
        <dbReference type="ARBA" id="ARBA00004141"/>
    </source>
</evidence>
<dbReference type="PANTHER" id="PTHR11206">
    <property type="entry name" value="MULTIDRUG RESISTANCE PROTEIN"/>
    <property type="match status" value="1"/>
</dbReference>
<feature type="transmembrane region" description="Helical" evidence="6">
    <location>
        <begin position="194"/>
        <end position="212"/>
    </location>
</feature>
<dbReference type="CDD" id="cd13132">
    <property type="entry name" value="MATE_eukaryotic"/>
    <property type="match status" value="1"/>
</dbReference>
<dbReference type="GO" id="GO:0042910">
    <property type="term" value="F:xenobiotic transmembrane transporter activity"/>
    <property type="evidence" value="ECO:0007669"/>
    <property type="project" value="InterPro"/>
</dbReference>
<accession>A0A6G0RVR7</accession>
<feature type="transmembrane region" description="Helical" evidence="6">
    <location>
        <begin position="81"/>
        <end position="105"/>
    </location>
</feature>
<feature type="transmembrane region" description="Helical" evidence="6">
    <location>
        <begin position="126"/>
        <end position="148"/>
    </location>
</feature>
<keyword evidence="5 6" id="KW-0472">Membrane</keyword>
<dbReference type="EMBL" id="QXFY01000513">
    <property type="protein sequence ID" value="KAE9342216.1"/>
    <property type="molecule type" value="Genomic_DNA"/>
</dbReference>
<feature type="transmembrane region" description="Helical" evidence="6">
    <location>
        <begin position="168"/>
        <end position="185"/>
    </location>
</feature>
<comment type="subcellular location">
    <subcellularLocation>
        <location evidence="1">Membrane</location>
        <topology evidence="1">Multi-pass membrane protein</topology>
    </subcellularLocation>
</comment>
<feature type="transmembrane region" description="Helical" evidence="6">
    <location>
        <begin position="45"/>
        <end position="69"/>
    </location>
</feature>
<dbReference type="Proteomes" id="UP000486351">
    <property type="component" value="Unassembled WGS sequence"/>
</dbReference>
<feature type="transmembrane region" description="Helical" evidence="6">
    <location>
        <begin position="267"/>
        <end position="291"/>
    </location>
</feature>
<feature type="transmembrane region" description="Helical" evidence="6">
    <location>
        <begin position="297"/>
        <end position="320"/>
    </location>
</feature>
<dbReference type="InterPro" id="IPR045069">
    <property type="entry name" value="MATE_euk"/>
</dbReference>
<comment type="similarity">
    <text evidence="2">Belongs to the multi antimicrobial extrusion (MATE) (TC 2.A.66.1) family.</text>
</comment>
<proteinExistence type="inferred from homology"/>
<keyword evidence="3 6" id="KW-0812">Transmembrane</keyword>
<dbReference type="GO" id="GO:1990961">
    <property type="term" value="P:xenobiotic detoxification by transmembrane export across the plasma membrane"/>
    <property type="evidence" value="ECO:0007669"/>
    <property type="project" value="InterPro"/>
</dbReference>
<evidence type="ECO:0000256" key="3">
    <source>
        <dbReference type="ARBA" id="ARBA00022692"/>
    </source>
</evidence>